<evidence type="ECO:0000313" key="2">
    <source>
        <dbReference type="Proteomes" id="UP000018890"/>
    </source>
</evidence>
<evidence type="ECO:0000313" key="1">
    <source>
        <dbReference type="EMBL" id="GAE28594.1"/>
    </source>
</evidence>
<comment type="caution">
    <text evidence="1">The sequence shown here is derived from an EMBL/GenBank/DDBJ whole genome shotgun (WGS) entry which is preliminary data.</text>
</comment>
<dbReference type="EMBL" id="BAUT01000132">
    <property type="protein sequence ID" value="GAE28594.1"/>
    <property type="molecule type" value="Genomic_DNA"/>
</dbReference>
<proteinExistence type="predicted"/>
<dbReference type="RefSeq" id="WP_034751631.1">
    <property type="nucleotide sequence ID" value="NZ_BAUT01000132.1"/>
</dbReference>
<sequence length="638" mass="74286">MTKRRIIENENVDKELLDLTKWPDVRIESLSDEDQSTFLKRKKAILMYFKSKTHTQIHKETGINRSQISIFLKKCLKFDQQGVLWGFRALIPHKRIDSYNRQSLPKSKQDNNNGAFQLLLETYPDLRELIDRHVFKQKNKAASELNTRTKHIHKKFIIKCRELGIAPPHYPFNTSEQGRRSLYRYVKELNFRSVPIYESTNQISLINRPFERVQFDGHKLDLSLAIVINTPEEVEVVKEINRIWLLTVMDVATRNILGYHISFNKEYNSSDVLRCIRNAIVPWQPKTFTISGLEYPKDGGFPSAVIPETQWAVWGEMFYDNARSNLSTIVQDRLKNVVGCAINAGPVESPLRRSIQERFYGILEENGFHLLPNTTGSNPNDSRRKDAAKQAIKYRISPEHIEELTEVLIAQYNGTPHEGISFLSPLEIMKEKVEQNPMIIDQISIEKRSEAAFMTLHAQRTINGNVKDKRRPYIQYENVRYTNPILSNSYGLIGMKLDLVVNTDDLRVIKAFYPDGSELGLLKASGKWGITPHTLLVRQEIFKMRHRKLMHFTNQDDAVQIYHNFLLENAKSNKNTRNKLAALEKSIRETTFYSNSNELKENDVIETNDEFNQKKQLREKKKRSKGSEIKKIRKTIFY</sequence>
<gene>
    <name evidence="1" type="ORF">JCM9140_4842</name>
</gene>
<organism evidence="1 2">
    <name type="scientific">Halalkalibacter wakoensis JCM 9140</name>
    <dbReference type="NCBI Taxonomy" id="1236970"/>
    <lineage>
        <taxon>Bacteria</taxon>
        <taxon>Bacillati</taxon>
        <taxon>Bacillota</taxon>
        <taxon>Bacilli</taxon>
        <taxon>Bacillales</taxon>
        <taxon>Bacillaceae</taxon>
        <taxon>Halalkalibacter</taxon>
    </lineage>
</organism>
<name>W4QB36_9BACI</name>
<dbReference type="OrthoDB" id="8736397at2"/>
<dbReference type="GO" id="GO:0003676">
    <property type="term" value="F:nucleic acid binding"/>
    <property type="evidence" value="ECO:0007669"/>
    <property type="project" value="InterPro"/>
</dbReference>
<dbReference type="SUPFAM" id="SSF53098">
    <property type="entry name" value="Ribonuclease H-like"/>
    <property type="match status" value="1"/>
</dbReference>
<protein>
    <recommendedName>
        <fullName evidence="3">Integrase catalytic domain-containing protein</fullName>
    </recommendedName>
</protein>
<keyword evidence="2" id="KW-1185">Reference proteome</keyword>
<dbReference type="InterPro" id="IPR012337">
    <property type="entry name" value="RNaseH-like_sf"/>
</dbReference>
<reference evidence="1" key="1">
    <citation type="journal article" date="2014" name="Genome Announc.">
        <title>Draft Genome Sequences of Three Alkaliphilic Bacillus Strains, Bacillus wakoensis JCM 9140T, Bacillus akibai JCM 9157T, and Bacillus hemicellulosilyticus JCM 9152T.</title>
        <authorList>
            <person name="Yuki M."/>
            <person name="Oshima K."/>
            <person name="Suda W."/>
            <person name="Oshida Y."/>
            <person name="Kitamura K."/>
            <person name="Iida T."/>
            <person name="Hattori M."/>
            <person name="Ohkuma M."/>
        </authorList>
    </citation>
    <scope>NUCLEOTIDE SEQUENCE [LARGE SCALE GENOMIC DNA]</scope>
    <source>
        <strain evidence="1">JCM 9140</strain>
    </source>
</reference>
<evidence type="ECO:0008006" key="3">
    <source>
        <dbReference type="Google" id="ProtNLM"/>
    </source>
</evidence>
<dbReference type="Proteomes" id="UP000018890">
    <property type="component" value="Unassembled WGS sequence"/>
</dbReference>
<dbReference type="STRING" id="1236970.JCM9140_4842"/>
<dbReference type="Gene3D" id="3.30.420.10">
    <property type="entry name" value="Ribonuclease H-like superfamily/Ribonuclease H"/>
    <property type="match status" value="1"/>
</dbReference>
<accession>W4QB36</accession>
<dbReference type="InterPro" id="IPR036397">
    <property type="entry name" value="RNaseH_sf"/>
</dbReference>
<dbReference type="AlphaFoldDB" id="W4QB36"/>